<evidence type="ECO:0000313" key="5">
    <source>
        <dbReference type="Proteomes" id="UP000003639"/>
    </source>
</evidence>
<dbReference type="Pfam" id="PF07833">
    <property type="entry name" value="Cu_amine_oxidN1"/>
    <property type="match status" value="1"/>
</dbReference>
<reference evidence="4 5" key="1">
    <citation type="submission" date="2007-04" db="EMBL/GenBank/DDBJ databases">
        <authorList>
            <person name="Fulton L."/>
            <person name="Clifton S."/>
            <person name="Fulton B."/>
            <person name="Xu J."/>
            <person name="Minx P."/>
            <person name="Pepin K.H."/>
            <person name="Johnson M."/>
            <person name="Thiruvilangam P."/>
            <person name="Bhonagiri V."/>
            <person name="Nash W.E."/>
            <person name="Mardis E.R."/>
            <person name="Wilson R.K."/>
        </authorList>
    </citation>
    <scope>NUCLEOTIDE SEQUENCE [LARGE SCALE GENOMIC DNA]</scope>
    <source>
        <strain evidence="4 5">ATCC 29799</strain>
    </source>
</reference>
<reference evidence="4 5" key="2">
    <citation type="submission" date="2007-06" db="EMBL/GenBank/DDBJ databases">
        <title>Draft genome sequence of Pseudoflavonifractor capillosus ATCC 29799.</title>
        <authorList>
            <person name="Sudarsanam P."/>
            <person name="Ley R."/>
            <person name="Guruge J."/>
            <person name="Turnbaugh P.J."/>
            <person name="Mahowald M."/>
            <person name="Liep D."/>
            <person name="Gordon J."/>
        </authorList>
    </citation>
    <scope>NUCLEOTIDE SEQUENCE [LARGE SCALE GENOMIC DNA]</scope>
    <source>
        <strain evidence="4 5">ATCC 29799</strain>
    </source>
</reference>
<dbReference type="STRING" id="411467.BACCAP_03693"/>
<evidence type="ECO:0000256" key="1">
    <source>
        <dbReference type="SAM" id="SignalP"/>
    </source>
</evidence>
<keyword evidence="1" id="KW-0732">Signal</keyword>
<dbReference type="InterPro" id="IPR042047">
    <property type="entry name" value="SleB_dom1"/>
</dbReference>
<protein>
    <submittedName>
        <fullName evidence="4">Copper amine oxidase domain protein</fullName>
    </submittedName>
</protein>
<dbReference type="Gene3D" id="1.10.10.2520">
    <property type="entry name" value="Cell wall hydrolase SleB, domain 1"/>
    <property type="match status" value="1"/>
</dbReference>
<feature type="domain" description="Copper amine oxidase-like N-terminal" evidence="3">
    <location>
        <begin position="46"/>
        <end position="152"/>
    </location>
</feature>
<dbReference type="GO" id="GO:0016787">
    <property type="term" value="F:hydrolase activity"/>
    <property type="evidence" value="ECO:0007669"/>
    <property type="project" value="InterPro"/>
</dbReference>
<name>A6NZP1_9FIRM</name>
<organism evidence="4 5">
    <name type="scientific">Pseudoflavonifractor capillosus ATCC 29799</name>
    <dbReference type="NCBI Taxonomy" id="411467"/>
    <lineage>
        <taxon>Bacteria</taxon>
        <taxon>Bacillati</taxon>
        <taxon>Bacillota</taxon>
        <taxon>Clostridia</taxon>
        <taxon>Eubacteriales</taxon>
        <taxon>Oscillospiraceae</taxon>
        <taxon>Pseudoflavonifractor</taxon>
    </lineage>
</organism>
<gene>
    <name evidence="4" type="ORF">BACCAP_03693</name>
</gene>
<dbReference type="InterPro" id="IPR012854">
    <property type="entry name" value="Cu_amine_oxidase-like_N"/>
</dbReference>
<dbReference type="EMBL" id="AAXG02000034">
    <property type="protein sequence ID" value="EDM98394.1"/>
    <property type="molecule type" value="Genomic_DNA"/>
</dbReference>
<dbReference type="InterPro" id="IPR036582">
    <property type="entry name" value="Mao_N_sf"/>
</dbReference>
<dbReference type="Gene3D" id="3.30.457.10">
    <property type="entry name" value="Copper amine oxidase-like, N-terminal domain"/>
    <property type="match status" value="1"/>
</dbReference>
<evidence type="ECO:0000259" key="2">
    <source>
        <dbReference type="Pfam" id="PF07486"/>
    </source>
</evidence>
<feature type="chain" id="PRO_5039023615" evidence="1">
    <location>
        <begin position="42"/>
        <end position="287"/>
    </location>
</feature>
<dbReference type="eggNOG" id="COG3773">
    <property type="taxonomic scope" value="Bacteria"/>
</dbReference>
<feature type="domain" description="Cell wall hydrolase SleB" evidence="2">
    <location>
        <begin position="184"/>
        <end position="286"/>
    </location>
</feature>
<feature type="signal peptide" evidence="1">
    <location>
        <begin position="1"/>
        <end position="41"/>
    </location>
</feature>
<proteinExistence type="predicted"/>
<dbReference type="Proteomes" id="UP000003639">
    <property type="component" value="Unassembled WGS sequence"/>
</dbReference>
<accession>A6NZP1</accession>
<sequence length="287" mass="31354">MCHKGKIRYNFGIIQQKEVNRMRKIVTLLLCLLLTAAPAGAVSVMVDGVPLESDIDPVVINSTTYVPLRAAAEALREDAVVTWEGQAVVRAGGDLELTASPGAIYLEANGRALYIADGVQAVYGRVLVPVRVLAKAMDAQVDWDGGSRTVILTSGTGAIEDASLYYKEDELYWLSRIISAESRGEPLMGKIAVGNVVLNRAEHKDFPATIYGVIFDDRWGGQFEPVSNGTVYQTTTEESVLAARLVLDGADVAGESLYFLAPALTNNHWIMENKTFVMRIGAHWFYR</sequence>
<dbReference type="InterPro" id="IPR011105">
    <property type="entry name" value="Cell_wall_hydrolase_SleB"/>
</dbReference>
<dbReference type="SUPFAM" id="SSF55383">
    <property type="entry name" value="Copper amine oxidase, domain N"/>
    <property type="match status" value="1"/>
</dbReference>
<evidence type="ECO:0000313" key="4">
    <source>
        <dbReference type="EMBL" id="EDM98394.1"/>
    </source>
</evidence>
<keyword evidence="5" id="KW-1185">Reference proteome</keyword>
<dbReference type="Pfam" id="PF07486">
    <property type="entry name" value="Hydrolase_2"/>
    <property type="match status" value="1"/>
</dbReference>
<dbReference type="AlphaFoldDB" id="A6NZP1"/>
<evidence type="ECO:0000259" key="3">
    <source>
        <dbReference type="Pfam" id="PF07833"/>
    </source>
</evidence>
<comment type="caution">
    <text evidence="4">The sequence shown here is derived from an EMBL/GenBank/DDBJ whole genome shotgun (WGS) entry which is preliminary data.</text>
</comment>